<gene>
    <name evidence="2" type="ORF">ATNIH1004_010061</name>
    <name evidence="3" type="ORF">EYZ11_002326</name>
</gene>
<evidence type="ECO:0000313" key="3">
    <source>
        <dbReference type="EMBL" id="THC98170.1"/>
    </source>
</evidence>
<dbReference type="Proteomes" id="UP000324241">
    <property type="component" value="Unassembled WGS sequence"/>
</dbReference>
<dbReference type="AlphaFoldDB" id="A0A4S3JRS1"/>
<evidence type="ECO:0000313" key="4">
    <source>
        <dbReference type="Proteomes" id="UP000308092"/>
    </source>
</evidence>
<comment type="caution">
    <text evidence="3">The sequence shown here is derived from an EMBL/GenBank/DDBJ whole genome shotgun (WGS) entry which is preliminary data.</text>
</comment>
<dbReference type="Proteomes" id="UP000308092">
    <property type="component" value="Unassembled WGS sequence"/>
</dbReference>
<dbReference type="EMBL" id="QUQM01000005">
    <property type="protein sequence ID" value="KAA8643294.1"/>
    <property type="molecule type" value="Genomic_DNA"/>
</dbReference>
<dbReference type="VEuPathDB" id="FungiDB:EYZ11_002326"/>
<proteinExistence type="predicted"/>
<dbReference type="GeneID" id="54332763"/>
<evidence type="ECO:0000313" key="2">
    <source>
        <dbReference type="EMBL" id="KAA8643294.1"/>
    </source>
</evidence>
<feature type="region of interest" description="Disordered" evidence="1">
    <location>
        <begin position="43"/>
        <end position="70"/>
    </location>
</feature>
<reference evidence="3 4" key="1">
    <citation type="submission" date="2019-03" db="EMBL/GenBank/DDBJ databases">
        <title>The genome sequence of a newly discovered highly antifungal drug resistant Aspergillus species, Aspergillus tanneri NIH 1004.</title>
        <authorList>
            <person name="Mounaud S."/>
            <person name="Singh I."/>
            <person name="Joardar V."/>
            <person name="Pakala S."/>
            <person name="Pakala S."/>
            <person name="Venepally P."/>
            <person name="Hoover J."/>
            <person name="Nierman W."/>
            <person name="Chung J."/>
            <person name="Losada L."/>
        </authorList>
    </citation>
    <scope>NUCLEOTIDE SEQUENCE [LARGE SCALE GENOMIC DNA]</scope>
    <source>
        <strain evidence="3 4">NIH1004</strain>
    </source>
</reference>
<feature type="region of interest" description="Disordered" evidence="1">
    <location>
        <begin position="110"/>
        <end position="130"/>
    </location>
</feature>
<accession>A0A4S3JRS1</accession>
<protein>
    <submittedName>
        <fullName evidence="3">Uncharacterized protein</fullName>
    </submittedName>
</protein>
<organism evidence="3 4">
    <name type="scientific">Aspergillus tanneri</name>
    <dbReference type="NCBI Taxonomy" id="1220188"/>
    <lineage>
        <taxon>Eukaryota</taxon>
        <taxon>Fungi</taxon>
        <taxon>Dikarya</taxon>
        <taxon>Ascomycota</taxon>
        <taxon>Pezizomycotina</taxon>
        <taxon>Eurotiomycetes</taxon>
        <taxon>Eurotiomycetidae</taxon>
        <taxon>Eurotiales</taxon>
        <taxon>Aspergillaceae</taxon>
        <taxon>Aspergillus</taxon>
        <taxon>Aspergillus subgen. Circumdati</taxon>
    </lineage>
</organism>
<dbReference type="EMBL" id="SOSA01000051">
    <property type="protein sequence ID" value="THC98170.1"/>
    <property type="molecule type" value="Genomic_DNA"/>
</dbReference>
<sequence>MTGDVTALEMTEDIALDRETEETDGATEVGLRTAVTEIATEKTGTETIVDQETGGALAATDSTKNEDTNRKGTGIVTVLDRLLEMATEIDPEHLQFEGLEATAEMTAETLGDNQMVPQIPSHRGPEMEWT</sequence>
<name>A0A4S3JRS1_9EURO</name>
<keyword evidence="4" id="KW-1185">Reference proteome</keyword>
<dbReference type="RefSeq" id="XP_033422656.1">
    <property type="nucleotide sequence ID" value="XM_033574638.1"/>
</dbReference>
<evidence type="ECO:0000313" key="5">
    <source>
        <dbReference type="Proteomes" id="UP000324241"/>
    </source>
</evidence>
<reference evidence="2 5" key="2">
    <citation type="submission" date="2019-08" db="EMBL/GenBank/DDBJ databases">
        <title>The genome sequence of a newly discovered highly antifungal drug resistant Aspergillus species, Aspergillus tanneri NIH 1004.</title>
        <authorList>
            <person name="Mounaud S."/>
            <person name="Singh I."/>
            <person name="Joardar V."/>
            <person name="Pakala S."/>
            <person name="Pakala S."/>
            <person name="Venepally P."/>
            <person name="Chung J.K."/>
            <person name="Losada L."/>
            <person name="Nierman W.C."/>
        </authorList>
    </citation>
    <scope>NUCLEOTIDE SEQUENCE [LARGE SCALE GENOMIC DNA]</scope>
    <source>
        <strain evidence="2 5">NIH1004</strain>
    </source>
</reference>
<evidence type="ECO:0000256" key="1">
    <source>
        <dbReference type="SAM" id="MobiDB-lite"/>
    </source>
</evidence>